<accession>A0ABS8E7E2</accession>
<gene>
    <name evidence="2" type="ORF">K7B10_19315</name>
</gene>
<dbReference type="InterPro" id="IPR040442">
    <property type="entry name" value="Pyrv_kinase-like_dom_sf"/>
</dbReference>
<dbReference type="Proteomes" id="UP001520654">
    <property type="component" value="Unassembled WGS sequence"/>
</dbReference>
<dbReference type="GO" id="GO:0016829">
    <property type="term" value="F:lyase activity"/>
    <property type="evidence" value="ECO:0007669"/>
    <property type="project" value="UniProtKB-KW"/>
</dbReference>
<dbReference type="Gene3D" id="3.20.20.60">
    <property type="entry name" value="Phosphoenolpyruvate-binding domains"/>
    <property type="match status" value="1"/>
</dbReference>
<dbReference type="CDD" id="cd00377">
    <property type="entry name" value="ICL_PEPM"/>
    <property type="match status" value="1"/>
</dbReference>
<dbReference type="Pfam" id="PF13714">
    <property type="entry name" value="PEP_mutase"/>
    <property type="match status" value="1"/>
</dbReference>
<keyword evidence="2" id="KW-0456">Lyase</keyword>
<dbReference type="EMBL" id="JAINUL010000001">
    <property type="protein sequence ID" value="MCC0096900.1"/>
    <property type="molecule type" value="Genomic_DNA"/>
</dbReference>
<evidence type="ECO:0000313" key="3">
    <source>
        <dbReference type="Proteomes" id="UP001520654"/>
    </source>
</evidence>
<dbReference type="PANTHER" id="PTHR42905">
    <property type="entry name" value="PHOSPHOENOLPYRUVATE CARBOXYLASE"/>
    <property type="match status" value="1"/>
</dbReference>
<reference evidence="2 3" key="1">
    <citation type="submission" date="2021-08" db="EMBL/GenBank/DDBJ databases">
        <title>Genomic Architecture of Streptomyces flavotricini NGL1 and Streptomyces erythrochromogenes HMS4 With Differential Plant Beneficial attributes and laccase production capabilities.</title>
        <authorList>
            <person name="Salwan R."/>
            <person name="Kaur R."/>
            <person name="Sharma V."/>
        </authorList>
    </citation>
    <scope>NUCLEOTIDE SEQUENCE [LARGE SCALE GENOMIC DNA]</scope>
    <source>
        <strain evidence="2 3">NGL1</strain>
    </source>
</reference>
<dbReference type="PANTHER" id="PTHR42905:SF7">
    <property type="entry name" value="PHOSPHOENOLPYRUVATE PHOSPHOMUTASE"/>
    <property type="match status" value="1"/>
</dbReference>
<keyword evidence="3" id="KW-1185">Reference proteome</keyword>
<comment type="caution">
    <text evidence="2">The sequence shown here is derived from an EMBL/GenBank/DDBJ whole genome shotgun (WGS) entry which is preliminary data.</text>
</comment>
<name>A0ABS8E7E2_9ACTN</name>
<dbReference type="InterPro" id="IPR015813">
    <property type="entry name" value="Pyrv/PenolPyrv_kinase-like_dom"/>
</dbReference>
<organism evidence="2 3">
    <name type="scientific">Streptomyces flavotricini</name>
    <dbReference type="NCBI Taxonomy" id="66888"/>
    <lineage>
        <taxon>Bacteria</taxon>
        <taxon>Bacillati</taxon>
        <taxon>Actinomycetota</taxon>
        <taxon>Actinomycetes</taxon>
        <taxon>Kitasatosporales</taxon>
        <taxon>Streptomycetaceae</taxon>
        <taxon>Streptomyces</taxon>
    </lineage>
</organism>
<sequence>MVSKATRLRELLERRALARIVGSRDALTALLVEEAGFDGLWASSFEISASRALPDLGLLTMSELLDACSHVNQATGLPLLADCDTGFGGNINVVRTVRQFEAADIGGICLEDKVFPKRNSFLGGGQNLEDAGEFAGRIQAAVRARTTADFTVVARVEALIAGAGLAEALRRAHLYADAGADAILMHSKKSTPIEILEFLQAWQARTPVVVVPTTYPHWDLAEAEAAGVSMVIYANHALRASVSAMRDVLGEIRLQGGTGGVEDTIAPMKELFGLTQVNRWEEWSA</sequence>
<dbReference type="InterPro" id="IPR039556">
    <property type="entry name" value="ICL/PEPM"/>
</dbReference>
<dbReference type="SUPFAM" id="SSF51621">
    <property type="entry name" value="Phosphoenolpyruvate/pyruvate domain"/>
    <property type="match status" value="1"/>
</dbReference>
<evidence type="ECO:0000256" key="1">
    <source>
        <dbReference type="ARBA" id="ARBA00038455"/>
    </source>
</evidence>
<evidence type="ECO:0000313" key="2">
    <source>
        <dbReference type="EMBL" id="MCC0096900.1"/>
    </source>
</evidence>
<protein>
    <submittedName>
        <fullName evidence="2">Isocitrate lyase/phosphoenolpyruvate mutase family protein</fullName>
    </submittedName>
</protein>
<comment type="similarity">
    <text evidence="1">Belongs to the isocitrate lyase/PEP mutase superfamily. PEP mutase family.</text>
</comment>
<proteinExistence type="inferred from homology"/>